<evidence type="ECO:0000256" key="5">
    <source>
        <dbReference type="ARBA" id="ARBA00022989"/>
    </source>
</evidence>
<dbReference type="GO" id="GO:0005886">
    <property type="term" value="C:plasma membrane"/>
    <property type="evidence" value="ECO:0007669"/>
    <property type="project" value="TreeGrafter"/>
</dbReference>
<gene>
    <name evidence="12" type="ORF">DEBR0S3_05688G</name>
</gene>
<feature type="compositionally biased region" description="Basic and acidic residues" evidence="10">
    <location>
        <begin position="360"/>
        <end position="372"/>
    </location>
</feature>
<feature type="transmembrane region" description="Helical" evidence="11">
    <location>
        <begin position="115"/>
        <end position="144"/>
    </location>
</feature>
<dbReference type="PRINTS" id="PR00899">
    <property type="entry name" value="GPCRSTE3"/>
</dbReference>
<dbReference type="PANTHER" id="PTHR28097">
    <property type="entry name" value="PHEROMONE A FACTOR RECEPTOR"/>
    <property type="match status" value="1"/>
</dbReference>
<dbReference type="GO" id="GO:0004932">
    <property type="term" value="F:mating-type factor pheromone receptor activity"/>
    <property type="evidence" value="ECO:0007669"/>
    <property type="project" value="InterPro"/>
</dbReference>
<feature type="region of interest" description="Disordered" evidence="10">
    <location>
        <begin position="358"/>
        <end position="379"/>
    </location>
</feature>
<organism evidence="12 13">
    <name type="scientific">Dekkera bruxellensis</name>
    <name type="common">Brettanomyces custersii</name>
    <dbReference type="NCBI Taxonomy" id="5007"/>
    <lineage>
        <taxon>Eukaryota</taxon>
        <taxon>Fungi</taxon>
        <taxon>Dikarya</taxon>
        <taxon>Ascomycota</taxon>
        <taxon>Saccharomycotina</taxon>
        <taxon>Pichiomycetes</taxon>
        <taxon>Pichiales</taxon>
        <taxon>Pichiaceae</taxon>
        <taxon>Brettanomyces</taxon>
    </lineage>
</organism>
<evidence type="ECO:0000256" key="4">
    <source>
        <dbReference type="ARBA" id="ARBA00022692"/>
    </source>
</evidence>
<evidence type="ECO:0000256" key="8">
    <source>
        <dbReference type="ARBA" id="ARBA00023170"/>
    </source>
</evidence>
<protein>
    <submittedName>
        <fullName evidence="12">DEBR0S3_05688g1_1</fullName>
    </submittedName>
</protein>
<accession>A0A7D9GZZ9</accession>
<dbReference type="PANTHER" id="PTHR28097:SF1">
    <property type="entry name" value="PHEROMONE A FACTOR RECEPTOR"/>
    <property type="match status" value="1"/>
</dbReference>
<dbReference type="InterPro" id="IPR001499">
    <property type="entry name" value="GPCR_STE3"/>
</dbReference>
<evidence type="ECO:0000256" key="7">
    <source>
        <dbReference type="ARBA" id="ARBA00023136"/>
    </source>
</evidence>
<evidence type="ECO:0000256" key="2">
    <source>
        <dbReference type="ARBA" id="ARBA00011085"/>
    </source>
</evidence>
<dbReference type="GO" id="GO:0000750">
    <property type="term" value="P:pheromone-dependent signal transduction involved in conjugation with cellular fusion"/>
    <property type="evidence" value="ECO:0007669"/>
    <property type="project" value="TreeGrafter"/>
</dbReference>
<dbReference type="Proteomes" id="UP000478008">
    <property type="component" value="Unassembled WGS sequence"/>
</dbReference>
<evidence type="ECO:0000256" key="3">
    <source>
        <dbReference type="ARBA" id="ARBA00022507"/>
    </source>
</evidence>
<proteinExistence type="inferred from homology"/>
<keyword evidence="9" id="KW-0807">Transducer</keyword>
<evidence type="ECO:0000256" key="6">
    <source>
        <dbReference type="ARBA" id="ARBA00023040"/>
    </source>
</evidence>
<keyword evidence="7 11" id="KW-0472">Membrane</keyword>
<evidence type="ECO:0000256" key="9">
    <source>
        <dbReference type="ARBA" id="ARBA00023224"/>
    </source>
</evidence>
<dbReference type="EMBL" id="CABFWN010000003">
    <property type="protein sequence ID" value="VUG18242.1"/>
    <property type="molecule type" value="Genomic_DNA"/>
</dbReference>
<comment type="similarity">
    <text evidence="2">Belongs to the G-protein coupled receptor 4 family.</text>
</comment>
<keyword evidence="13" id="KW-1185">Reference proteome</keyword>
<evidence type="ECO:0000313" key="13">
    <source>
        <dbReference type="Proteomes" id="UP000478008"/>
    </source>
</evidence>
<evidence type="ECO:0000256" key="1">
    <source>
        <dbReference type="ARBA" id="ARBA00004141"/>
    </source>
</evidence>
<keyword evidence="6" id="KW-0297">G-protein coupled receptor</keyword>
<feature type="transmembrane region" description="Helical" evidence="11">
    <location>
        <begin position="223"/>
        <end position="240"/>
    </location>
</feature>
<feature type="transmembrane region" description="Helical" evidence="11">
    <location>
        <begin position="169"/>
        <end position="189"/>
    </location>
</feature>
<keyword evidence="8" id="KW-0675">Receptor</keyword>
<feature type="transmembrane region" description="Helical" evidence="11">
    <location>
        <begin position="77"/>
        <end position="95"/>
    </location>
</feature>
<name>A0A7D9GZZ9_DEKBR</name>
<dbReference type="Pfam" id="PF02076">
    <property type="entry name" value="STE3"/>
    <property type="match status" value="1"/>
</dbReference>
<keyword evidence="3" id="KW-0589">Pheromone response</keyword>
<keyword evidence="4 11" id="KW-0812">Transmembrane</keyword>
<evidence type="ECO:0000256" key="10">
    <source>
        <dbReference type="SAM" id="MobiDB-lite"/>
    </source>
</evidence>
<sequence length="379" mass="43430">MNLKGLVDVSVWGGDNYLTAWNGKGWCDIMIRVETIAFVGCYSTLFCILLNLFLIFMVNKATIWWFSHVKTRIGIEVFCSIIFPLIIMAASQAAISQRYSIYQMDGCTIAMSKDGVSILVFFFWIFFWCFLDVCLTVGTVILFFRKRKTAKNILVCTNSGMSMRKFMRLLLFCLTLLAILILTCLYLGLQLRENDAEFYSSQYHSKMFSQMVLRFAHESSLDIIKWVFICCSFIGFLAFGTGKDAMEMYTNVLEKLPYGYHIVSTGRKWKRKCDEKAKENYITRHFTLSSPAKSTATTFVAGTSNLDAFEKKEDLSTNLNYSETSSPSETVAPQTEDAEFDLYNDPDLLNVLKEEEEQLKEENGLHDLEANYDKYISSP</sequence>
<dbReference type="AlphaFoldDB" id="A0A7D9GZZ9"/>
<reference evidence="12 13" key="1">
    <citation type="submission" date="2019-07" db="EMBL/GenBank/DDBJ databases">
        <authorList>
            <person name="Friedrich A."/>
            <person name="Schacherer J."/>
        </authorList>
    </citation>
    <scope>NUCLEOTIDE SEQUENCE [LARGE SCALE GENOMIC DNA]</scope>
</reference>
<evidence type="ECO:0000313" key="12">
    <source>
        <dbReference type="EMBL" id="VUG18242.1"/>
    </source>
</evidence>
<evidence type="ECO:0000256" key="11">
    <source>
        <dbReference type="SAM" id="Phobius"/>
    </source>
</evidence>
<keyword evidence="5 11" id="KW-1133">Transmembrane helix</keyword>
<comment type="subcellular location">
    <subcellularLocation>
        <location evidence="1">Membrane</location>
        <topology evidence="1">Multi-pass membrane protein</topology>
    </subcellularLocation>
</comment>
<feature type="transmembrane region" description="Helical" evidence="11">
    <location>
        <begin position="36"/>
        <end position="56"/>
    </location>
</feature>